<dbReference type="AlphaFoldDB" id="A0A7D7L9G2"/>
<name>A0A7D7L9G2_9NOSO</name>
<accession>A0A7D7L9G2</accession>
<dbReference type="RefSeq" id="WP_181927126.1">
    <property type="nucleotide sequence ID" value="NZ_CP054694.1"/>
</dbReference>
<organism evidence="1 2">
    <name type="scientific">Nostoc edaphicum CCNP1411</name>
    <dbReference type="NCBI Taxonomy" id="1472755"/>
    <lineage>
        <taxon>Bacteria</taxon>
        <taxon>Bacillati</taxon>
        <taxon>Cyanobacteriota</taxon>
        <taxon>Cyanophyceae</taxon>
        <taxon>Nostocales</taxon>
        <taxon>Nostocaceae</taxon>
        <taxon>Nostoc</taxon>
    </lineage>
</organism>
<keyword evidence="1" id="KW-0614">Plasmid</keyword>
<proteinExistence type="predicted"/>
<reference evidence="2" key="1">
    <citation type="submission" date="2020-06" db="EMBL/GenBank/DDBJ databases">
        <title>Nostoc edaphicum CCNP1411 genome.</title>
        <authorList>
            <person name="Fidor A."/>
            <person name="Grabski M."/>
            <person name="Gawor J."/>
            <person name="Gromadka R."/>
            <person name="Wegrzyn G."/>
            <person name="Mazur-Marzec H."/>
        </authorList>
    </citation>
    <scope>NUCLEOTIDE SEQUENCE [LARGE SCALE GENOMIC DNA]</scope>
    <source>
        <strain evidence="2">CCNP1411</strain>
        <plasmid evidence="2">pne_2</plasmid>
    </source>
</reference>
<dbReference type="KEGG" id="ned:HUN01_00425"/>
<evidence type="ECO:0000313" key="1">
    <source>
        <dbReference type="EMBL" id="QMS86130.1"/>
    </source>
</evidence>
<protein>
    <submittedName>
        <fullName evidence="1">Uncharacterized protein</fullName>
    </submittedName>
</protein>
<dbReference type="Proteomes" id="UP000514713">
    <property type="component" value="Plasmid pNe_2"/>
</dbReference>
<evidence type="ECO:0000313" key="2">
    <source>
        <dbReference type="Proteomes" id="UP000514713"/>
    </source>
</evidence>
<sequence length="148" mass="16845">MPEQVDFRFQISVNSPYITLIKYLSPKNKFLEFPRQNMITWALVAFWYPLACKWSGGFSDADLKLKARTAIYQLQQQIIYLAQAFGLENELGNQGMLGNSSHSDTELDPNVDVYTSKSVPTHVKSDGEQNLTSVMSLENDELLEEAFK</sequence>
<dbReference type="EMBL" id="CP054694">
    <property type="protein sequence ID" value="QMS86130.1"/>
    <property type="molecule type" value="Genomic_DNA"/>
</dbReference>
<keyword evidence="2" id="KW-1185">Reference proteome</keyword>
<geneLocation type="plasmid" evidence="2">
    <name>pne_2</name>
</geneLocation>
<gene>
    <name evidence="1" type="ORF">HUN01_00425</name>
</gene>